<name>A0A8B8I872_VANTA</name>
<protein>
    <submittedName>
        <fullName evidence="7">Esterase E4-like</fullName>
    </submittedName>
</protein>
<evidence type="ECO:0000313" key="7">
    <source>
        <dbReference type="RefSeq" id="XP_026493288.2"/>
    </source>
</evidence>
<dbReference type="Proteomes" id="UP001652626">
    <property type="component" value="Chromosome 18"/>
</dbReference>
<dbReference type="OMA" id="NFYHIDY"/>
<dbReference type="SUPFAM" id="SSF53474">
    <property type="entry name" value="alpha/beta-Hydrolases"/>
    <property type="match status" value="1"/>
</dbReference>
<dbReference type="InterPro" id="IPR002018">
    <property type="entry name" value="CarbesteraseB"/>
</dbReference>
<dbReference type="Pfam" id="PF00135">
    <property type="entry name" value="COesterase"/>
    <property type="match status" value="1"/>
</dbReference>
<dbReference type="GeneID" id="113398647"/>
<keyword evidence="3" id="KW-0378">Hydrolase</keyword>
<evidence type="ECO:0000256" key="1">
    <source>
        <dbReference type="ARBA" id="ARBA00005964"/>
    </source>
</evidence>
<evidence type="ECO:0000256" key="4">
    <source>
        <dbReference type="ARBA" id="ARBA00023180"/>
    </source>
</evidence>
<keyword evidence="6" id="KW-1185">Reference proteome</keyword>
<dbReference type="PANTHER" id="PTHR43142">
    <property type="entry name" value="CARBOXYLIC ESTER HYDROLASE"/>
    <property type="match status" value="1"/>
</dbReference>
<dbReference type="AlphaFoldDB" id="A0A8B8I872"/>
<evidence type="ECO:0000313" key="6">
    <source>
        <dbReference type="Proteomes" id="UP001652626"/>
    </source>
</evidence>
<evidence type="ECO:0000259" key="5">
    <source>
        <dbReference type="Pfam" id="PF00135"/>
    </source>
</evidence>
<reference evidence="7" key="1">
    <citation type="submission" date="2025-08" db="UniProtKB">
        <authorList>
            <consortium name="RefSeq"/>
        </authorList>
    </citation>
    <scope>IDENTIFICATION</scope>
    <source>
        <tissue evidence="7">Whole body</tissue>
    </source>
</reference>
<gene>
    <name evidence="7" type="primary">LOC113398647</name>
</gene>
<sequence length="585" mass="66858">MATSKTSLLIILVIYFANYVIGNVIVDTKSGKVEGKEVNSIIPNKKYYSFLSIPYAQAPIGELRFKAPVPHPGWSDVLEAKKEKKHCAQHNLPIRQIKTYGFCGVEDCLHLNIHTPNLPDNKNSKLPIIVFLYNENFKVSYNATKEYGPDFLMNEDVILVTINHRLGALGFVSFEDELIPGNNGIRDVILALRWIKDNISYFAGDPLKVTLMGNSGGAAIVDILLHSPKAKGLFSAAIMQSDSSFNPLYFDENPKKRAISLTETLEDKATTSASFIERLSEVPAMKITDSEFYVIHADEARAIQRGILPFGPVAEIEHDDAIITKIPEKNPVELPVPVMIGFNSRQSMELNSRYLHSPQYLTFADRDFLILFPKRVDYHFQIHDEVYNKAIEEIKNFYFDEGYIKVSRPGQYLSYIGDILNFYHIDYTVRTYTNTSSTPIYYYMFDYSGELNFRKKMILEDTINFDGTWGASLGDELCYLFVCNKWRKQYKKLLENEDSEEIKVLQNMVKMVTDFAKTGNPTPPGSEFTWKPATKENRECLVISDELKIVSKLYDDKIKFWDEFIEKYGKMAVDGVVKDVVKDEL</sequence>
<feature type="domain" description="Carboxylesterase type B" evidence="5">
    <location>
        <begin position="25"/>
        <end position="561"/>
    </location>
</feature>
<accession>A0A8B8I872</accession>
<organism evidence="6 7">
    <name type="scientific">Vanessa tameamea</name>
    <name type="common">Kamehameha butterfly</name>
    <dbReference type="NCBI Taxonomy" id="334116"/>
    <lineage>
        <taxon>Eukaryota</taxon>
        <taxon>Metazoa</taxon>
        <taxon>Ecdysozoa</taxon>
        <taxon>Arthropoda</taxon>
        <taxon>Hexapoda</taxon>
        <taxon>Insecta</taxon>
        <taxon>Pterygota</taxon>
        <taxon>Neoptera</taxon>
        <taxon>Endopterygota</taxon>
        <taxon>Lepidoptera</taxon>
        <taxon>Glossata</taxon>
        <taxon>Ditrysia</taxon>
        <taxon>Papilionoidea</taxon>
        <taxon>Nymphalidae</taxon>
        <taxon>Nymphalinae</taxon>
        <taxon>Vanessa</taxon>
    </lineage>
</organism>
<proteinExistence type="inferred from homology"/>
<dbReference type="OrthoDB" id="3200163at2759"/>
<keyword evidence="4" id="KW-0325">Glycoprotein</keyword>
<dbReference type="InterPro" id="IPR029058">
    <property type="entry name" value="AB_hydrolase_fold"/>
</dbReference>
<dbReference type="Gene3D" id="3.40.50.1820">
    <property type="entry name" value="alpha/beta hydrolase"/>
    <property type="match status" value="1"/>
</dbReference>
<dbReference type="PANTHER" id="PTHR43142:SF1">
    <property type="entry name" value="CARBOXYLIC ESTER HYDROLASE"/>
    <property type="match status" value="1"/>
</dbReference>
<dbReference type="RefSeq" id="XP_026493288.2">
    <property type="nucleotide sequence ID" value="XM_026637503.2"/>
</dbReference>
<keyword evidence="2" id="KW-0719">Serine esterase</keyword>
<evidence type="ECO:0000256" key="2">
    <source>
        <dbReference type="ARBA" id="ARBA00022487"/>
    </source>
</evidence>
<comment type="similarity">
    <text evidence="1">Belongs to the type-B carboxylesterase/lipase family.</text>
</comment>
<dbReference type="GO" id="GO:0052689">
    <property type="term" value="F:carboxylic ester hydrolase activity"/>
    <property type="evidence" value="ECO:0007669"/>
    <property type="project" value="UniProtKB-KW"/>
</dbReference>
<evidence type="ECO:0000256" key="3">
    <source>
        <dbReference type="ARBA" id="ARBA00022801"/>
    </source>
</evidence>